<comment type="caution">
    <text evidence="11">The sequence shown here is derived from an EMBL/GenBank/DDBJ whole genome shotgun (WGS) entry which is preliminary data.</text>
</comment>
<keyword evidence="6" id="KW-0325">Glycoprotein</keyword>
<dbReference type="GO" id="GO:0016491">
    <property type="term" value="F:oxidoreductase activity"/>
    <property type="evidence" value="ECO:0007669"/>
    <property type="project" value="UniProtKB-KW"/>
</dbReference>
<dbReference type="EMBL" id="LGSR01000022">
    <property type="protein sequence ID" value="KOS18373.1"/>
    <property type="molecule type" value="Genomic_DNA"/>
</dbReference>
<dbReference type="PROSITE" id="PS00079">
    <property type="entry name" value="MULTICOPPER_OXIDASE1"/>
    <property type="match status" value="1"/>
</dbReference>
<dbReference type="PANTHER" id="PTHR11709:SF394">
    <property type="entry name" value="FI03373P-RELATED"/>
    <property type="match status" value="1"/>
</dbReference>
<dbReference type="PROSITE" id="PS00080">
    <property type="entry name" value="MULTICOPPER_OXIDASE2"/>
    <property type="match status" value="1"/>
</dbReference>
<dbReference type="STRING" id="150374.A0A0M9VT32"/>
<dbReference type="GO" id="GO:0005507">
    <property type="term" value="F:copper ion binding"/>
    <property type="evidence" value="ECO:0007669"/>
    <property type="project" value="InterPro"/>
</dbReference>
<dbReference type="InterPro" id="IPR011707">
    <property type="entry name" value="Cu-oxidase-like_N"/>
</dbReference>
<evidence type="ECO:0000256" key="6">
    <source>
        <dbReference type="ARBA" id="ARBA00023180"/>
    </source>
</evidence>
<keyword evidence="12" id="KW-1185">Reference proteome</keyword>
<dbReference type="Pfam" id="PF00394">
    <property type="entry name" value="Cu-oxidase"/>
    <property type="match status" value="1"/>
</dbReference>
<evidence type="ECO:0000259" key="8">
    <source>
        <dbReference type="Pfam" id="PF00394"/>
    </source>
</evidence>
<protein>
    <submittedName>
        <fullName evidence="11">L-ascorbate oxidase</fullName>
    </submittedName>
</protein>
<evidence type="ECO:0000256" key="2">
    <source>
        <dbReference type="ARBA" id="ARBA00022723"/>
    </source>
</evidence>
<dbReference type="InterPro" id="IPR017762">
    <property type="entry name" value="Multicopper_oxidase_fun"/>
</dbReference>
<feature type="domain" description="Plastocyanin-like" evidence="8">
    <location>
        <begin position="157"/>
        <end position="314"/>
    </location>
</feature>
<sequence>MERARFRAWACICLGLIFESVLSKYTSVEPRVHGSSFKPDEVLCVTRKNISVGGIFRYTTLVNGSLPGPVLRLPEDKVIWHWHGLTQAVYPFSDGSPLASQWPIPPSHYFDYELKVDGGVSGTYFYHSHIDFQSSTASGPLIIKESAPAPYKVYGERIIHIQELWNSTDDDILAGLEATSLRWLGETNGILINGNTIVNHAVVDPSSARLSVIEVEPGQTYRFRFIGATSLSHTSLAFEEHPDLDVIEVDGGYTKAHRTELLQIGSGQRFSTLFRTKTCEELKKLGRLDFYIQIESRERPTVVTNYAVLRYGGANCSFGGEAGQGMLSLSTTSYPRHPPLKLPPTIAGFLDYKLEPLYPNDFPSAAEVTRRVYLDAQQVVNGWLVWRSNNVSWADRVNGPLGHVTPAEPYLVSLYRDERRYMPDYDAAVANGGLDESTGTYPARIGEVIEVVVQQLGSLAMDGSSRGGALDTHPWHVHGRPVYDVGGGPGAHDPAEAERLLAGTTPLLRDTTILYRYTPAVAPGQVQGWRAWRLRVESPGVWMIHCHTLQHMISGMQTVWVFGDREDLLRVGRPAVSGYLEYGGSVTGNAERAPEVIHFSELEAYHRDGFRGD</sequence>
<keyword evidence="4" id="KW-0560">Oxidoreductase</keyword>
<dbReference type="InterPro" id="IPR008972">
    <property type="entry name" value="Cupredoxin"/>
</dbReference>
<evidence type="ECO:0000313" key="12">
    <source>
        <dbReference type="Proteomes" id="UP000053831"/>
    </source>
</evidence>
<feature type="domain" description="Plastocyanin-like" evidence="9">
    <location>
        <begin position="431"/>
        <end position="561"/>
    </location>
</feature>
<keyword evidence="5" id="KW-0186">Copper</keyword>
<keyword evidence="3 7" id="KW-0732">Signal</keyword>
<evidence type="ECO:0000259" key="9">
    <source>
        <dbReference type="Pfam" id="PF07731"/>
    </source>
</evidence>
<name>A0A0M9VT32_ESCWE</name>
<dbReference type="InterPro" id="IPR011706">
    <property type="entry name" value="Cu-oxidase_C"/>
</dbReference>
<dbReference type="PANTHER" id="PTHR11709">
    <property type="entry name" value="MULTI-COPPER OXIDASE"/>
    <property type="match status" value="1"/>
</dbReference>
<comment type="similarity">
    <text evidence="1">Belongs to the multicopper oxidase family.</text>
</comment>
<reference evidence="11 12" key="1">
    <citation type="submission" date="2015-07" db="EMBL/GenBank/DDBJ databases">
        <title>The genome of the fungus Escovopsis weberi, a specialized disease agent of ant agriculture.</title>
        <authorList>
            <person name="de Man T.J."/>
            <person name="Stajich J.E."/>
            <person name="Kubicek C.P."/>
            <person name="Chenthamara K."/>
            <person name="Atanasova L."/>
            <person name="Druzhinina I.S."/>
            <person name="Birnbaum S."/>
            <person name="Barribeau S.M."/>
            <person name="Teiling C."/>
            <person name="Suen G."/>
            <person name="Currie C."/>
            <person name="Gerardo N.M."/>
        </authorList>
    </citation>
    <scope>NUCLEOTIDE SEQUENCE [LARGE SCALE GENOMIC DNA]</scope>
</reference>
<feature type="domain" description="Plastocyanin-like" evidence="10">
    <location>
        <begin position="49"/>
        <end position="146"/>
    </location>
</feature>
<dbReference type="OrthoDB" id="2121828at2759"/>
<dbReference type="SUPFAM" id="SSF49503">
    <property type="entry name" value="Cupredoxins"/>
    <property type="match status" value="3"/>
</dbReference>
<evidence type="ECO:0000256" key="4">
    <source>
        <dbReference type="ARBA" id="ARBA00023002"/>
    </source>
</evidence>
<organism evidence="11 12">
    <name type="scientific">Escovopsis weberi</name>
    <dbReference type="NCBI Taxonomy" id="150374"/>
    <lineage>
        <taxon>Eukaryota</taxon>
        <taxon>Fungi</taxon>
        <taxon>Dikarya</taxon>
        <taxon>Ascomycota</taxon>
        <taxon>Pezizomycotina</taxon>
        <taxon>Sordariomycetes</taxon>
        <taxon>Hypocreomycetidae</taxon>
        <taxon>Hypocreales</taxon>
        <taxon>Hypocreaceae</taxon>
        <taxon>Escovopsis</taxon>
    </lineage>
</organism>
<evidence type="ECO:0000256" key="1">
    <source>
        <dbReference type="ARBA" id="ARBA00010609"/>
    </source>
</evidence>
<feature type="chain" id="PRO_5005839283" evidence="7">
    <location>
        <begin position="24"/>
        <end position="613"/>
    </location>
</feature>
<evidence type="ECO:0000256" key="3">
    <source>
        <dbReference type="ARBA" id="ARBA00022729"/>
    </source>
</evidence>
<evidence type="ECO:0000313" key="11">
    <source>
        <dbReference type="EMBL" id="KOS18373.1"/>
    </source>
</evidence>
<proteinExistence type="inferred from homology"/>
<dbReference type="InterPro" id="IPR002355">
    <property type="entry name" value="Cu_oxidase_Cu_BS"/>
</dbReference>
<dbReference type="Pfam" id="PF07732">
    <property type="entry name" value="Cu-oxidase_3"/>
    <property type="match status" value="1"/>
</dbReference>
<evidence type="ECO:0000259" key="10">
    <source>
        <dbReference type="Pfam" id="PF07732"/>
    </source>
</evidence>
<dbReference type="Proteomes" id="UP000053831">
    <property type="component" value="Unassembled WGS sequence"/>
</dbReference>
<keyword evidence="2" id="KW-0479">Metal-binding</keyword>
<dbReference type="InterPro" id="IPR001117">
    <property type="entry name" value="Cu-oxidase_2nd"/>
</dbReference>
<feature type="signal peptide" evidence="7">
    <location>
        <begin position="1"/>
        <end position="23"/>
    </location>
</feature>
<accession>A0A0M9VT32</accession>
<gene>
    <name evidence="11" type="ORF">ESCO_002913</name>
</gene>
<dbReference type="AlphaFoldDB" id="A0A0M9VT32"/>
<dbReference type="InterPro" id="IPR033138">
    <property type="entry name" value="Cu_oxidase_CS"/>
</dbReference>
<evidence type="ECO:0000256" key="7">
    <source>
        <dbReference type="SAM" id="SignalP"/>
    </source>
</evidence>
<dbReference type="InterPro" id="IPR045087">
    <property type="entry name" value="Cu-oxidase_fam"/>
</dbReference>
<dbReference type="Pfam" id="PF07731">
    <property type="entry name" value="Cu-oxidase_2"/>
    <property type="match status" value="1"/>
</dbReference>
<dbReference type="NCBIfam" id="TIGR03390">
    <property type="entry name" value="ascorbOXfungal"/>
    <property type="match status" value="1"/>
</dbReference>
<evidence type="ECO:0000256" key="5">
    <source>
        <dbReference type="ARBA" id="ARBA00023008"/>
    </source>
</evidence>
<dbReference type="Gene3D" id="2.60.40.420">
    <property type="entry name" value="Cupredoxins - blue copper proteins"/>
    <property type="match status" value="3"/>
</dbReference>